<feature type="compositionally biased region" description="Basic and acidic residues" evidence="1">
    <location>
        <begin position="290"/>
        <end position="301"/>
    </location>
</feature>
<name>D1ASE2_ANACI</name>
<evidence type="ECO:0000256" key="1">
    <source>
        <dbReference type="SAM" id="MobiDB-lite"/>
    </source>
</evidence>
<keyword evidence="3" id="KW-1185">Reference proteome</keyword>
<protein>
    <submittedName>
        <fullName evidence="2">Uncharacterized protein</fullName>
    </submittedName>
</protein>
<dbReference type="AlphaFoldDB" id="D1ASE2"/>
<accession>D1ASE2</accession>
<dbReference type="OrthoDB" id="7165440at2"/>
<evidence type="ECO:0000313" key="3">
    <source>
        <dbReference type="Proteomes" id="UP000000630"/>
    </source>
</evidence>
<reference evidence="2 3" key="1">
    <citation type="journal article" date="2010" name="J. Bacteriol.">
        <title>Complete genome sequence of Anaplasma marginale subsp. centrale.</title>
        <authorList>
            <person name="Herndon D.R."/>
            <person name="Palmer G.H."/>
            <person name="Shkap V."/>
            <person name="Knowles D.P. Jr."/>
            <person name="Brayton K.A."/>
        </authorList>
    </citation>
    <scope>NUCLEOTIDE SEQUENCE [LARGE SCALE GENOMIC DNA]</scope>
    <source>
        <strain evidence="2 3">Israel</strain>
    </source>
</reference>
<dbReference type="KEGG" id="acn:ACIS_00868"/>
<dbReference type="EMBL" id="CP001759">
    <property type="protein sequence ID" value="ACZ49395.1"/>
    <property type="molecule type" value="Genomic_DNA"/>
</dbReference>
<feature type="region of interest" description="Disordered" evidence="1">
    <location>
        <begin position="277"/>
        <end position="301"/>
    </location>
</feature>
<proteinExistence type="predicted"/>
<gene>
    <name evidence="2" type="ordered locus">ACIS_00868</name>
</gene>
<evidence type="ECO:0000313" key="2">
    <source>
        <dbReference type="EMBL" id="ACZ49395.1"/>
    </source>
</evidence>
<dbReference type="RefSeq" id="WP_012880844.1">
    <property type="nucleotide sequence ID" value="NC_013532.1"/>
</dbReference>
<dbReference type="HOGENOM" id="CLU_838487_0_0_5"/>
<organism evidence="2 3">
    <name type="scientific">Anaplasma centrale (strain Israel)</name>
    <name type="common">Anaplasma marginale subsp. centrale (strain Israel)</name>
    <dbReference type="NCBI Taxonomy" id="574556"/>
    <lineage>
        <taxon>Bacteria</taxon>
        <taxon>Pseudomonadati</taxon>
        <taxon>Pseudomonadota</taxon>
        <taxon>Alphaproteobacteria</taxon>
        <taxon>Rickettsiales</taxon>
        <taxon>Anaplasmataceae</taxon>
        <taxon>Anaplasma</taxon>
    </lineage>
</organism>
<sequence>MRALMDAEGVFAACTTVNSKVDKAVEQAISDELEKLVRERDHSISSMQYLNELARSEAGQAAIGTAQNKFLKNVIEPTIESAFGNTKAAALRTYIDSKLPQDDNEARFNLALAMHKLAQLKTPTDYVRSLDDEDFQKLVAFVDVASNIANTLSEDELQEVQRKREALYSGQKASFTESMAERMKQAVGGEGDIGAMAKSALKFVQNMIQTKKPPRSSDVVCTELLSKGASAAMLVCALCVVGSGGMAAALFPIQAALAVVGAMRTITADEKDTAGIHNPLGGFTTPRMFSEAEPRQDLKDRKADETFALREERKKSAVEVNTDLRNRSS</sequence>
<dbReference type="Proteomes" id="UP000000630">
    <property type="component" value="Chromosome"/>
</dbReference>